<dbReference type="PANTHER" id="PTHR23502">
    <property type="entry name" value="MAJOR FACILITATOR SUPERFAMILY"/>
    <property type="match status" value="1"/>
</dbReference>
<reference evidence="10 11" key="1">
    <citation type="submission" date="2023-06" db="EMBL/GenBank/DDBJ databases">
        <title>The Gram-positive Non-spore-bearing Anaerobic Bacilli of Human Feces.</title>
        <authorList>
            <person name="Eggerth A.H."/>
        </authorList>
    </citation>
    <scope>NUCLEOTIDE SEQUENCE [LARGE SCALE GENOMIC DNA]</scope>
    <source>
        <strain evidence="10 11">CBA3108</strain>
    </source>
</reference>
<dbReference type="NCBIfam" id="TIGR00710">
    <property type="entry name" value="efflux_Bcr_CflA"/>
    <property type="match status" value="1"/>
</dbReference>
<dbReference type="Gene3D" id="1.20.1720.10">
    <property type="entry name" value="Multidrug resistance protein D"/>
    <property type="match status" value="1"/>
</dbReference>
<evidence type="ECO:0000256" key="8">
    <source>
        <dbReference type="SAM" id="Phobius"/>
    </source>
</evidence>
<dbReference type="InterPro" id="IPR020846">
    <property type="entry name" value="MFS_dom"/>
</dbReference>
<sequence length="365" mass="37742">MYLPTFVQMTHDLATNSATVQLTLTSFMAGIAVGQLFVGPLSDARGRRPVLVAGAAVFLVTSVAAMLATSIWVLIVIRLLMGAAGGTGAVCSRAVISDLETGAAAARAFSIMMAIQGLAPIIAPILGGLLGPRIGWRGIFAVIAGFNLLMLLAALFVVPESLPQEKRSNAGLAALWRGVATACRRRVFVGYTLVLAIGFGVLFAYISASPYVLQQQLGLSSKLYALAFAINSMMIALASLVNVRLIRRFHPRNILRTTLGMMCVTTTALVLNGLFGPWLWLTLPMLAVTVFGVGLIFGNATALGTGEVGDVAGAGSGVMGAIQFLVGGLVSPLVGLGSSAALSMGVVMCACAVLALACLALTRRS</sequence>
<evidence type="ECO:0000256" key="4">
    <source>
        <dbReference type="ARBA" id="ARBA00022475"/>
    </source>
</evidence>
<feature type="transmembrane region" description="Helical" evidence="8">
    <location>
        <begin position="340"/>
        <end position="362"/>
    </location>
</feature>
<feature type="transmembrane region" description="Helical" evidence="8">
    <location>
        <begin position="136"/>
        <end position="158"/>
    </location>
</feature>
<dbReference type="InterPro" id="IPR011701">
    <property type="entry name" value="MFS"/>
</dbReference>
<dbReference type="InterPro" id="IPR036259">
    <property type="entry name" value="MFS_trans_sf"/>
</dbReference>
<evidence type="ECO:0000256" key="1">
    <source>
        <dbReference type="ARBA" id="ARBA00004651"/>
    </source>
</evidence>
<dbReference type="SUPFAM" id="SSF103473">
    <property type="entry name" value="MFS general substrate transporter"/>
    <property type="match status" value="1"/>
</dbReference>
<evidence type="ECO:0000256" key="2">
    <source>
        <dbReference type="ARBA" id="ARBA00006236"/>
    </source>
</evidence>
<dbReference type="Pfam" id="PF07690">
    <property type="entry name" value="MFS_1"/>
    <property type="match status" value="1"/>
</dbReference>
<evidence type="ECO:0000256" key="6">
    <source>
        <dbReference type="ARBA" id="ARBA00022989"/>
    </source>
</evidence>
<feature type="transmembrane region" description="Helical" evidence="8">
    <location>
        <begin position="187"/>
        <end position="208"/>
    </location>
</feature>
<comment type="similarity">
    <text evidence="2">Belongs to the major facilitator superfamily. Bcr/CmlA family.</text>
</comment>
<dbReference type="EMBL" id="CP115668">
    <property type="protein sequence ID" value="WCC79400.1"/>
    <property type="molecule type" value="Genomic_DNA"/>
</dbReference>
<proteinExistence type="inferred from homology"/>
<evidence type="ECO:0000256" key="3">
    <source>
        <dbReference type="ARBA" id="ARBA00022448"/>
    </source>
</evidence>
<feature type="transmembrane region" description="Helical" evidence="8">
    <location>
        <begin position="253"/>
        <end position="272"/>
    </location>
</feature>
<feature type="transmembrane region" description="Helical" evidence="8">
    <location>
        <begin position="108"/>
        <end position="130"/>
    </location>
</feature>
<keyword evidence="11" id="KW-1185">Reference proteome</keyword>
<feature type="transmembrane region" description="Helical" evidence="8">
    <location>
        <begin position="278"/>
        <end position="299"/>
    </location>
</feature>
<feature type="transmembrane region" description="Helical" evidence="8">
    <location>
        <begin position="20"/>
        <end position="38"/>
    </location>
</feature>
<evidence type="ECO:0000256" key="7">
    <source>
        <dbReference type="ARBA" id="ARBA00023136"/>
    </source>
</evidence>
<keyword evidence="5 8" id="KW-0812">Transmembrane</keyword>
<keyword evidence="3" id="KW-0813">Transport</keyword>
<comment type="subcellular location">
    <subcellularLocation>
        <location evidence="1">Cell membrane</location>
        <topology evidence="1">Multi-pass membrane protein</topology>
    </subcellularLocation>
</comment>
<feature type="transmembrane region" description="Helical" evidence="8">
    <location>
        <begin position="50"/>
        <end position="69"/>
    </location>
</feature>
<accession>A0ABY7QXK1</accession>
<dbReference type="Proteomes" id="UP001212097">
    <property type="component" value="Chromosome"/>
</dbReference>
<protein>
    <submittedName>
        <fullName evidence="10">Multidrug effflux MFS transporter</fullName>
    </submittedName>
</protein>
<evidence type="ECO:0000313" key="11">
    <source>
        <dbReference type="Proteomes" id="UP001212097"/>
    </source>
</evidence>
<dbReference type="InterPro" id="IPR004812">
    <property type="entry name" value="Efflux_drug-R_Bcr/CmlA"/>
</dbReference>
<keyword evidence="4" id="KW-1003">Cell membrane</keyword>
<evidence type="ECO:0000256" key="5">
    <source>
        <dbReference type="ARBA" id="ARBA00022692"/>
    </source>
</evidence>
<dbReference type="RefSeq" id="WP_271417601.1">
    <property type="nucleotide sequence ID" value="NZ_CP115668.1"/>
</dbReference>
<feature type="domain" description="Major facilitator superfamily (MFS) profile" evidence="9">
    <location>
        <begin position="1"/>
        <end position="365"/>
    </location>
</feature>
<keyword evidence="6 8" id="KW-1133">Transmembrane helix</keyword>
<dbReference type="CDD" id="cd17320">
    <property type="entry name" value="MFS_MdfA_MDR_like"/>
    <property type="match status" value="1"/>
</dbReference>
<organism evidence="10 11">
    <name type="scientific">Cutibacterium equinum</name>
    <dbReference type="NCBI Taxonomy" id="3016342"/>
    <lineage>
        <taxon>Bacteria</taxon>
        <taxon>Bacillati</taxon>
        <taxon>Actinomycetota</taxon>
        <taxon>Actinomycetes</taxon>
        <taxon>Propionibacteriales</taxon>
        <taxon>Propionibacteriaceae</taxon>
        <taxon>Cutibacterium</taxon>
    </lineage>
</organism>
<keyword evidence="7 8" id="KW-0472">Membrane</keyword>
<dbReference type="PROSITE" id="PS50850">
    <property type="entry name" value="MFS"/>
    <property type="match status" value="1"/>
</dbReference>
<gene>
    <name evidence="10" type="ORF">O6R08_07675</name>
</gene>
<feature type="transmembrane region" description="Helical" evidence="8">
    <location>
        <begin position="75"/>
        <end position="96"/>
    </location>
</feature>
<name>A0ABY7QXK1_9ACTN</name>
<feature type="transmembrane region" description="Helical" evidence="8">
    <location>
        <begin position="311"/>
        <end position="334"/>
    </location>
</feature>
<evidence type="ECO:0000259" key="9">
    <source>
        <dbReference type="PROSITE" id="PS50850"/>
    </source>
</evidence>
<dbReference type="PANTHER" id="PTHR23502:SF132">
    <property type="entry name" value="POLYAMINE TRANSPORTER 2-RELATED"/>
    <property type="match status" value="1"/>
</dbReference>
<evidence type="ECO:0000313" key="10">
    <source>
        <dbReference type="EMBL" id="WCC79400.1"/>
    </source>
</evidence>
<feature type="transmembrane region" description="Helical" evidence="8">
    <location>
        <begin position="223"/>
        <end position="241"/>
    </location>
</feature>